<dbReference type="AlphaFoldDB" id="A0A1J1INP6"/>
<dbReference type="Proteomes" id="UP000183832">
    <property type="component" value="Unassembled WGS sequence"/>
</dbReference>
<sequence length="59" mass="6711">MTSTLLCSREEELLLQKHVQKSVRKSVNLGKSPVVNLNNLSRRIASLFSLVEDDQKNEN</sequence>
<dbReference type="EMBL" id="CVRI01000054">
    <property type="protein sequence ID" value="CRL00718.1"/>
    <property type="molecule type" value="Genomic_DNA"/>
</dbReference>
<organism evidence="1 2">
    <name type="scientific">Clunio marinus</name>
    <dbReference type="NCBI Taxonomy" id="568069"/>
    <lineage>
        <taxon>Eukaryota</taxon>
        <taxon>Metazoa</taxon>
        <taxon>Ecdysozoa</taxon>
        <taxon>Arthropoda</taxon>
        <taxon>Hexapoda</taxon>
        <taxon>Insecta</taxon>
        <taxon>Pterygota</taxon>
        <taxon>Neoptera</taxon>
        <taxon>Endopterygota</taxon>
        <taxon>Diptera</taxon>
        <taxon>Nematocera</taxon>
        <taxon>Chironomoidea</taxon>
        <taxon>Chironomidae</taxon>
        <taxon>Clunio</taxon>
    </lineage>
</organism>
<protein>
    <submittedName>
        <fullName evidence="1">CLUMA_CG013975, isoform A</fullName>
    </submittedName>
</protein>
<proteinExistence type="predicted"/>
<keyword evidence="2" id="KW-1185">Reference proteome</keyword>
<accession>A0A1J1INP6</accession>
<evidence type="ECO:0000313" key="1">
    <source>
        <dbReference type="EMBL" id="CRL00718.1"/>
    </source>
</evidence>
<gene>
    <name evidence="1" type="ORF">CLUMA_CG013975</name>
</gene>
<evidence type="ECO:0000313" key="2">
    <source>
        <dbReference type="Proteomes" id="UP000183832"/>
    </source>
</evidence>
<reference evidence="1 2" key="1">
    <citation type="submission" date="2015-04" db="EMBL/GenBank/DDBJ databases">
        <authorList>
            <person name="Syromyatnikov M.Y."/>
            <person name="Popov V.N."/>
        </authorList>
    </citation>
    <scope>NUCLEOTIDE SEQUENCE [LARGE SCALE GENOMIC DNA]</scope>
</reference>
<name>A0A1J1INP6_9DIPT</name>